<protein>
    <submittedName>
        <fullName evidence="1">Uncharacterized protein</fullName>
    </submittedName>
</protein>
<keyword evidence="2" id="KW-1185">Reference proteome</keyword>
<dbReference type="EMBL" id="PDCK01000041">
    <property type="protein sequence ID" value="PRQ45425.1"/>
    <property type="molecule type" value="Genomic_DNA"/>
</dbReference>
<dbReference type="Proteomes" id="UP000238479">
    <property type="component" value="Chromosome 3"/>
</dbReference>
<comment type="caution">
    <text evidence="1">The sequence shown here is derived from an EMBL/GenBank/DDBJ whole genome shotgun (WGS) entry which is preliminary data.</text>
</comment>
<accession>A0A2P6RG76</accession>
<name>A0A2P6RG76_ROSCH</name>
<dbReference type="OMA" id="FRYRVIM"/>
<organism evidence="1 2">
    <name type="scientific">Rosa chinensis</name>
    <name type="common">China rose</name>
    <dbReference type="NCBI Taxonomy" id="74649"/>
    <lineage>
        <taxon>Eukaryota</taxon>
        <taxon>Viridiplantae</taxon>
        <taxon>Streptophyta</taxon>
        <taxon>Embryophyta</taxon>
        <taxon>Tracheophyta</taxon>
        <taxon>Spermatophyta</taxon>
        <taxon>Magnoliopsida</taxon>
        <taxon>eudicotyledons</taxon>
        <taxon>Gunneridae</taxon>
        <taxon>Pentapetalae</taxon>
        <taxon>rosids</taxon>
        <taxon>fabids</taxon>
        <taxon>Rosales</taxon>
        <taxon>Rosaceae</taxon>
        <taxon>Rosoideae</taxon>
        <taxon>Rosoideae incertae sedis</taxon>
        <taxon>Rosa</taxon>
    </lineage>
</organism>
<dbReference type="AlphaFoldDB" id="A0A2P6RG76"/>
<evidence type="ECO:0000313" key="1">
    <source>
        <dbReference type="EMBL" id="PRQ45425.1"/>
    </source>
</evidence>
<evidence type="ECO:0000313" key="2">
    <source>
        <dbReference type="Proteomes" id="UP000238479"/>
    </source>
</evidence>
<gene>
    <name evidence="1" type="ORF">RchiOBHm_Chr3g0491241</name>
</gene>
<dbReference type="PANTHER" id="PTHR34665">
    <property type="entry name" value="DUF3741 DOMAIN-CONTAINING PROTEIN"/>
    <property type="match status" value="1"/>
</dbReference>
<sequence length="248" mass="27943">MERIRKQSRGGDELALVKAAAWAWYEHGTGLEGKSLQEFDIRRTFHDPIPSRFKLEAKKLAEQGSRVFDEGSSPGTSGSVQTVDHHSLLDRYEIESISRRLDQLIESSGDKGTVYNKGFLVGDRLAKLYDHSNLGCGSRCSPPPKLQVPTSAVEDLHRNGNVALSDGDYTNRRRKKTSNNFRGFWQRHVVICGSSTHKDVILGTRSFVDNRGQQQNPEKWKAYSPVPVVKLANRRPRASGHHRRLVIN</sequence>
<reference evidence="1 2" key="1">
    <citation type="journal article" date="2018" name="Nat. Genet.">
        <title>The Rosa genome provides new insights in the design of modern roses.</title>
        <authorList>
            <person name="Bendahmane M."/>
        </authorList>
    </citation>
    <scope>NUCLEOTIDE SEQUENCE [LARGE SCALE GENOMIC DNA]</scope>
    <source>
        <strain evidence="2">cv. Old Blush</strain>
    </source>
</reference>
<proteinExistence type="predicted"/>
<dbReference type="PANTHER" id="PTHR34665:SF4">
    <property type="entry name" value="DUF3741 DOMAIN-CONTAINING PROTEIN"/>
    <property type="match status" value="1"/>
</dbReference>
<dbReference type="Gramene" id="PRQ45425">
    <property type="protein sequence ID" value="PRQ45425"/>
    <property type="gene ID" value="RchiOBHm_Chr3g0491241"/>
</dbReference>